<dbReference type="SUPFAM" id="SSF48452">
    <property type="entry name" value="TPR-like"/>
    <property type="match status" value="1"/>
</dbReference>
<gene>
    <name evidence="5" type="ORF">MUY27_16980</name>
</gene>
<keyword evidence="2 3" id="KW-0802">TPR repeat</keyword>
<name>A0A9X1X6T0_9SPHI</name>
<dbReference type="InterPro" id="IPR019734">
    <property type="entry name" value="TPR_rpt"/>
</dbReference>
<dbReference type="AlphaFoldDB" id="A0A9X1X6T0"/>
<dbReference type="PANTHER" id="PTHR44943:SF8">
    <property type="entry name" value="TPR REPEAT-CONTAINING PROTEIN MJ0263"/>
    <property type="match status" value="1"/>
</dbReference>
<evidence type="ECO:0000256" key="1">
    <source>
        <dbReference type="ARBA" id="ARBA00022737"/>
    </source>
</evidence>
<organism evidence="5 6">
    <name type="scientific">Mucilaginibacter straminoryzae</name>
    <dbReference type="NCBI Taxonomy" id="2932774"/>
    <lineage>
        <taxon>Bacteria</taxon>
        <taxon>Pseudomonadati</taxon>
        <taxon>Bacteroidota</taxon>
        <taxon>Sphingobacteriia</taxon>
        <taxon>Sphingobacteriales</taxon>
        <taxon>Sphingobacteriaceae</taxon>
        <taxon>Mucilaginibacter</taxon>
    </lineage>
</organism>
<keyword evidence="4" id="KW-0732">Signal</keyword>
<dbReference type="InterPro" id="IPR051685">
    <property type="entry name" value="Ycf3/AcsC/BcsC/TPR_MFPF"/>
</dbReference>
<evidence type="ECO:0000256" key="4">
    <source>
        <dbReference type="SAM" id="SignalP"/>
    </source>
</evidence>
<dbReference type="Proteomes" id="UP001139450">
    <property type="component" value="Unassembled WGS sequence"/>
</dbReference>
<evidence type="ECO:0000313" key="5">
    <source>
        <dbReference type="EMBL" id="MCJ8211415.1"/>
    </source>
</evidence>
<proteinExistence type="predicted"/>
<dbReference type="SMART" id="SM00028">
    <property type="entry name" value="TPR"/>
    <property type="match status" value="3"/>
</dbReference>
<dbReference type="RefSeq" id="WP_245132004.1">
    <property type="nucleotide sequence ID" value="NZ_JALJEJ010000009.1"/>
</dbReference>
<protein>
    <submittedName>
        <fullName evidence="5">Tetratricopeptide repeat protein</fullName>
    </submittedName>
</protein>
<keyword evidence="1" id="KW-0677">Repeat</keyword>
<dbReference type="PROSITE" id="PS50005">
    <property type="entry name" value="TPR"/>
    <property type="match status" value="1"/>
</dbReference>
<dbReference type="InterPro" id="IPR011990">
    <property type="entry name" value="TPR-like_helical_dom_sf"/>
</dbReference>
<feature type="chain" id="PRO_5040824897" evidence="4">
    <location>
        <begin position="21"/>
        <end position="357"/>
    </location>
</feature>
<evidence type="ECO:0000256" key="2">
    <source>
        <dbReference type="ARBA" id="ARBA00022803"/>
    </source>
</evidence>
<dbReference type="PANTHER" id="PTHR44943">
    <property type="entry name" value="CELLULOSE SYNTHASE OPERON PROTEIN C"/>
    <property type="match status" value="1"/>
</dbReference>
<reference evidence="5" key="1">
    <citation type="submission" date="2022-04" db="EMBL/GenBank/DDBJ databases">
        <title>Mucilaginibacter sp. RS28 isolated from freshwater.</title>
        <authorList>
            <person name="Ko S.-R."/>
        </authorList>
    </citation>
    <scope>NUCLEOTIDE SEQUENCE</scope>
    <source>
        <strain evidence="5">RS28</strain>
    </source>
</reference>
<keyword evidence="6" id="KW-1185">Reference proteome</keyword>
<dbReference type="Pfam" id="PF14559">
    <property type="entry name" value="TPR_19"/>
    <property type="match status" value="1"/>
</dbReference>
<evidence type="ECO:0000313" key="6">
    <source>
        <dbReference type="Proteomes" id="UP001139450"/>
    </source>
</evidence>
<accession>A0A9X1X6T0</accession>
<feature type="signal peptide" evidence="4">
    <location>
        <begin position="1"/>
        <end position="20"/>
    </location>
</feature>
<evidence type="ECO:0000256" key="3">
    <source>
        <dbReference type="PROSITE-ProRule" id="PRU00339"/>
    </source>
</evidence>
<sequence>MKKILLFTLIYLSGIVIASAQTEKDKARQKGEEAVKLEDEGKFDQALVLLAEAIKLDPDNISFPYETAYSYYAQKQYSKAIEVLNKLKDHKDCFDRVYQLLGNAYDLSGQNQMAITTYNDGLKRFPQSGSLYLESGNIYLVKKEYDKALNLYEQGIMAEPSFASNYYWASRIYCGSDEKFWGMIYGEIFINLERNSQRTREISKLLYETYKSQITFSGKDSVKVSFSKSNVINYTGKGPIKFPYNVIYEPTMAMAVAGQKEINLASLNTIRANFIKFYYQREFNKTYPNALFEYNKKLQDNGFDEAYNYWIFSAADPQAFESWRNSNQEKWQKFIAWFGPNPLKLSPENRFYRTQYN</sequence>
<dbReference type="EMBL" id="JALJEJ010000009">
    <property type="protein sequence ID" value="MCJ8211415.1"/>
    <property type="molecule type" value="Genomic_DNA"/>
</dbReference>
<dbReference type="Gene3D" id="1.25.40.10">
    <property type="entry name" value="Tetratricopeptide repeat domain"/>
    <property type="match status" value="1"/>
</dbReference>
<feature type="repeat" description="TPR" evidence="3">
    <location>
        <begin position="129"/>
        <end position="162"/>
    </location>
</feature>
<comment type="caution">
    <text evidence="5">The sequence shown here is derived from an EMBL/GenBank/DDBJ whole genome shotgun (WGS) entry which is preliminary data.</text>
</comment>